<proteinExistence type="predicted"/>
<dbReference type="Proteomes" id="UP000653454">
    <property type="component" value="Unassembled WGS sequence"/>
</dbReference>
<protein>
    <submittedName>
        <fullName evidence="1">(diamondback moth) hypothetical protein</fullName>
    </submittedName>
</protein>
<gene>
    <name evidence="1" type="ORF">PLXY2_LOCUS1764</name>
</gene>
<comment type="caution">
    <text evidence="1">The sequence shown here is derived from an EMBL/GenBank/DDBJ whole genome shotgun (WGS) entry which is preliminary data.</text>
</comment>
<evidence type="ECO:0000313" key="2">
    <source>
        <dbReference type="Proteomes" id="UP000653454"/>
    </source>
</evidence>
<reference evidence="1" key="1">
    <citation type="submission" date="2020-11" db="EMBL/GenBank/DDBJ databases">
        <authorList>
            <person name="Whiteford S."/>
        </authorList>
    </citation>
    <scope>NUCLEOTIDE SEQUENCE</scope>
</reference>
<sequence>MHDVVIATKYQILLAESFHYTATENIEGVHCCGSPINHGRNQRRLRSGPGGGVRGAGAPAVVQRRARAAPHAPPPLPRRDT</sequence>
<keyword evidence="2" id="KW-1185">Reference proteome</keyword>
<accession>A0A8S4DCP9</accession>
<name>A0A8S4DCP9_PLUXY</name>
<dbReference type="AlphaFoldDB" id="A0A8S4DCP9"/>
<evidence type="ECO:0000313" key="1">
    <source>
        <dbReference type="EMBL" id="CAG9096726.1"/>
    </source>
</evidence>
<dbReference type="EMBL" id="CAJHNJ030000004">
    <property type="protein sequence ID" value="CAG9096726.1"/>
    <property type="molecule type" value="Genomic_DNA"/>
</dbReference>
<organism evidence="1 2">
    <name type="scientific">Plutella xylostella</name>
    <name type="common">Diamondback moth</name>
    <name type="synonym">Plutella maculipennis</name>
    <dbReference type="NCBI Taxonomy" id="51655"/>
    <lineage>
        <taxon>Eukaryota</taxon>
        <taxon>Metazoa</taxon>
        <taxon>Ecdysozoa</taxon>
        <taxon>Arthropoda</taxon>
        <taxon>Hexapoda</taxon>
        <taxon>Insecta</taxon>
        <taxon>Pterygota</taxon>
        <taxon>Neoptera</taxon>
        <taxon>Endopterygota</taxon>
        <taxon>Lepidoptera</taxon>
        <taxon>Glossata</taxon>
        <taxon>Ditrysia</taxon>
        <taxon>Yponomeutoidea</taxon>
        <taxon>Plutellidae</taxon>
        <taxon>Plutella</taxon>
    </lineage>
</organism>